<sequence length="161" mass="17201">MVVVPLAERDELVEYDVIPSREAHPAPPRARRPGAPSRAPRPSPPQYAGGVVRAAAAPAAGTRRRLRPQSSWRDETVDDVLTALERRWLDGRSMPLGGDRRDADEAAEVEADAAVEGSVIASVAAVPSSSSQHSRGPSPAPPKAFRSMPRRFGLQLEDLGG</sequence>
<protein>
    <submittedName>
        <fullName evidence="2">Uncharacterized protein</fullName>
    </submittedName>
</protein>
<dbReference type="Proteomes" id="UP000266841">
    <property type="component" value="Unassembled WGS sequence"/>
</dbReference>
<feature type="compositionally biased region" description="Low complexity" evidence="1">
    <location>
        <begin position="125"/>
        <end position="137"/>
    </location>
</feature>
<feature type="non-terminal residue" evidence="2">
    <location>
        <position position="161"/>
    </location>
</feature>
<dbReference type="EMBL" id="AGNL01017504">
    <property type="protein sequence ID" value="EJK64226.1"/>
    <property type="molecule type" value="Genomic_DNA"/>
</dbReference>
<evidence type="ECO:0000313" key="2">
    <source>
        <dbReference type="EMBL" id="EJK64226.1"/>
    </source>
</evidence>
<evidence type="ECO:0000313" key="3">
    <source>
        <dbReference type="Proteomes" id="UP000266841"/>
    </source>
</evidence>
<feature type="region of interest" description="Disordered" evidence="1">
    <location>
        <begin position="125"/>
        <end position="161"/>
    </location>
</feature>
<comment type="caution">
    <text evidence="2">The sequence shown here is derived from an EMBL/GenBank/DDBJ whole genome shotgun (WGS) entry which is preliminary data.</text>
</comment>
<evidence type="ECO:0000256" key="1">
    <source>
        <dbReference type="SAM" id="MobiDB-lite"/>
    </source>
</evidence>
<proteinExistence type="predicted"/>
<gene>
    <name evidence="2" type="ORF">THAOC_15061</name>
</gene>
<feature type="region of interest" description="Disordered" evidence="1">
    <location>
        <begin position="16"/>
        <end position="75"/>
    </location>
</feature>
<feature type="region of interest" description="Disordered" evidence="1">
    <location>
        <begin position="90"/>
        <end position="110"/>
    </location>
</feature>
<reference evidence="2 3" key="1">
    <citation type="journal article" date="2012" name="Genome Biol.">
        <title>Genome and low-iron response of an oceanic diatom adapted to chronic iron limitation.</title>
        <authorList>
            <person name="Lommer M."/>
            <person name="Specht M."/>
            <person name="Roy A.S."/>
            <person name="Kraemer L."/>
            <person name="Andreson R."/>
            <person name="Gutowska M.A."/>
            <person name="Wolf J."/>
            <person name="Bergner S.V."/>
            <person name="Schilhabel M.B."/>
            <person name="Klostermeier U.C."/>
            <person name="Beiko R.G."/>
            <person name="Rosenstiel P."/>
            <person name="Hippler M."/>
            <person name="Laroche J."/>
        </authorList>
    </citation>
    <scope>NUCLEOTIDE SEQUENCE [LARGE SCALE GENOMIC DNA]</scope>
    <source>
        <strain evidence="2 3">CCMP1005</strain>
    </source>
</reference>
<organism evidence="2 3">
    <name type="scientific">Thalassiosira oceanica</name>
    <name type="common">Marine diatom</name>
    <dbReference type="NCBI Taxonomy" id="159749"/>
    <lineage>
        <taxon>Eukaryota</taxon>
        <taxon>Sar</taxon>
        <taxon>Stramenopiles</taxon>
        <taxon>Ochrophyta</taxon>
        <taxon>Bacillariophyta</taxon>
        <taxon>Coscinodiscophyceae</taxon>
        <taxon>Thalassiosirophycidae</taxon>
        <taxon>Thalassiosirales</taxon>
        <taxon>Thalassiosiraceae</taxon>
        <taxon>Thalassiosira</taxon>
    </lineage>
</organism>
<name>K0STB5_THAOC</name>
<accession>K0STB5</accession>
<keyword evidence="3" id="KW-1185">Reference proteome</keyword>
<dbReference type="AlphaFoldDB" id="K0STB5"/>
<feature type="compositionally biased region" description="Low complexity" evidence="1">
    <location>
        <begin position="48"/>
        <end position="61"/>
    </location>
</feature>